<dbReference type="GO" id="GO:0008277">
    <property type="term" value="P:regulation of G protein-coupled receptor signaling pathway"/>
    <property type="evidence" value="ECO:0007669"/>
    <property type="project" value="InterPro"/>
</dbReference>
<keyword evidence="13" id="KW-0548">Nucleotidyltransferase</keyword>
<dbReference type="GO" id="GO:0016779">
    <property type="term" value="F:nucleotidyltransferase activity"/>
    <property type="evidence" value="ECO:0007669"/>
    <property type="project" value="UniProtKB-KW"/>
</dbReference>
<sequence>MPVQPRRHLCYWLLIPLLQWGQVLLGPAGRGELTYGDLEDESHYLYLEEDGPFAEEGGSAHCRDDTYLEWISLYCWTTFHATVMATPEWSRCQWEQIGRIYSDLSNCTVLMAEALSCPWPSPALDSFFLQIHMEYFTNCTVPASSRPSQPPLGLVLAMAAVPACLTPLLALSTLSGAPPNAAGTRRPPATAGPMEAATKLVTGAVYKSPKLELQGQDPGNGPGMSLPPASPQFGAGHLAGQQQTPALGSGLRPAGTATPGANESLAELQNQTVLEPEQPENLLLDLTAGKCQERPAAGGAVRTELAVLRPSRTPGIPPLLLASKSPPGTRLPLSTNGQRSWAIALGVSRLRQRGWGAGHH</sequence>
<dbReference type="GO" id="GO:0032870">
    <property type="term" value="P:cellular response to hormone stimulus"/>
    <property type="evidence" value="ECO:0007669"/>
    <property type="project" value="TreeGrafter"/>
</dbReference>
<evidence type="ECO:0000256" key="2">
    <source>
        <dbReference type="ARBA" id="ARBA00007087"/>
    </source>
</evidence>
<comment type="caution">
    <text evidence="13">The sequence shown here is derived from an EMBL/GenBank/DDBJ whole genome shotgun (WGS) entry which is preliminary data.</text>
</comment>
<keyword evidence="5" id="KW-0812">Transmembrane</keyword>
<dbReference type="PANTHER" id="PTHR14076">
    <property type="entry name" value="RECEPTOR ACTIVITY MODIFYING PROTEIN RAMP"/>
    <property type="match status" value="1"/>
</dbReference>
<keyword evidence="10" id="KW-0675">Receptor</keyword>
<dbReference type="GO" id="GO:0043235">
    <property type="term" value="C:receptor complex"/>
    <property type="evidence" value="ECO:0007669"/>
    <property type="project" value="TreeGrafter"/>
</dbReference>
<dbReference type="AlphaFoldDB" id="A0A4D9ETW7"/>
<evidence type="ECO:0000256" key="5">
    <source>
        <dbReference type="ARBA" id="ARBA00022692"/>
    </source>
</evidence>
<keyword evidence="6 12" id="KW-0732">Signal</keyword>
<dbReference type="GO" id="GO:0009986">
    <property type="term" value="C:cell surface"/>
    <property type="evidence" value="ECO:0007669"/>
    <property type="project" value="TreeGrafter"/>
</dbReference>
<dbReference type="GO" id="GO:0007186">
    <property type="term" value="P:G protein-coupled receptor signaling pathway"/>
    <property type="evidence" value="ECO:0007669"/>
    <property type="project" value="TreeGrafter"/>
</dbReference>
<dbReference type="Proteomes" id="UP000297703">
    <property type="component" value="Unassembled WGS sequence"/>
</dbReference>
<dbReference type="GO" id="GO:0072659">
    <property type="term" value="P:protein localization to plasma membrane"/>
    <property type="evidence" value="ECO:0007669"/>
    <property type="project" value="TreeGrafter"/>
</dbReference>
<name>A0A4D9ETW7_9SAUR</name>
<keyword evidence="13" id="KW-0808">Transferase</keyword>
<reference evidence="13 14" key="1">
    <citation type="submission" date="2019-04" db="EMBL/GenBank/DDBJ databases">
        <title>Draft genome of the big-headed turtle Platysternon megacephalum.</title>
        <authorList>
            <person name="Gong S."/>
        </authorList>
    </citation>
    <scope>NUCLEOTIDE SEQUENCE [LARGE SCALE GENOMIC DNA]</scope>
    <source>
        <strain evidence="13">DO16091913</strain>
        <tissue evidence="13">Muscle</tissue>
    </source>
</reference>
<evidence type="ECO:0000313" key="13">
    <source>
        <dbReference type="EMBL" id="TFK10668.1"/>
    </source>
</evidence>
<evidence type="ECO:0000256" key="6">
    <source>
        <dbReference type="ARBA" id="ARBA00022729"/>
    </source>
</evidence>
<keyword evidence="9" id="KW-1015">Disulfide bond</keyword>
<evidence type="ECO:0000256" key="8">
    <source>
        <dbReference type="ARBA" id="ARBA00023136"/>
    </source>
</evidence>
<feature type="region of interest" description="Disordered" evidence="11">
    <location>
        <begin position="211"/>
        <end position="261"/>
    </location>
</feature>
<evidence type="ECO:0000256" key="7">
    <source>
        <dbReference type="ARBA" id="ARBA00022989"/>
    </source>
</evidence>
<reference evidence="13 14" key="2">
    <citation type="submission" date="2019-04" db="EMBL/GenBank/DDBJ databases">
        <title>The genome sequence of big-headed turtle.</title>
        <authorList>
            <person name="Gong S."/>
        </authorList>
    </citation>
    <scope>NUCLEOTIDE SEQUENCE [LARGE SCALE GENOMIC DNA]</scope>
    <source>
        <strain evidence="13">DO16091913</strain>
        <tissue evidence="13">Muscle</tissue>
    </source>
</reference>
<dbReference type="STRING" id="55544.A0A4D9ETW7"/>
<evidence type="ECO:0000256" key="12">
    <source>
        <dbReference type="SAM" id="SignalP"/>
    </source>
</evidence>
<proteinExistence type="inferred from homology"/>
<dbReference type="Pfam" id="PF04901">
    <property type="entry name" value="RAMP"/>
    <property type="match status" value="1"/>
</dbReference>
<protein>
    <submittedName>
        <fullName evidence="13">Choline-phosphate cytidylyltransferase B</fullName>
    </submittedName>
</protein>
<keyword evidence="3" id="KW-0813">Transport</keyword>
<gene>
    <name evidence="13" type="ORF">DR999_PMT06072</name>
</gene>
<keyword evidence="14" id="KW-1185">Reference proteome</keyword>
<keyword evidence="8" id="KW-0472">Membrane</keyword>
<dbReference type="InterPro" id="IPR006985">
    <property type="entry name" value="RAMP"/>
</dbReference>
<evidence type="ECO:0000256" key="11">
    <source>
        <dbReference type="SAM" id="MobiDB-lite"/>
    </source>
</evidence>
<feature type="signal peptide" evidence="12">
    <location>
        <begin position="1"/>
        <end position="25"/>
    </location>
</feature>
<accession>A0A4D9ETW7</accession>
<evidence type="ECO:0000256" key="4">
    <source>
        <dbReference type="ARBA" id="ARBA00022475"/>
    </source>
</evidence>
<evidence type="ECO:0000256" key="9">
    <source>
        <dbReference type="ARBA" id="ARBA00023157"/>
    </source>
</evidence>
<dbReference type="PANTHER" id="PTHR14076:SF9">
    <property type="entry name" value="RECEPTOR ACTIVITY-MODIFYING PROTEIN 2"/>
    <property type="match status" value="1"/>
</dbReference>
<dbReference type="Gene3D" id="1.10.150.510">
    <property type="entry name" value="Receptor activity modifying family"/>
    <property type="match status" value="1"/>
</dbReference>
<evidence type="ECO:0000256" key="10">
    <source>
        <dbReference type="ARBA" id="ARBA00023170"/>
    </source>
</evidence>
<feature type="chain" id="PRO_5020027101" evidence="12">
    <location>
        <begin position="26"/>
        <end position="360"/>
    </location>
</feature>
<dbReference type="GO" id="GO:0006816">
    <property type="term" value="P:calcium ion transport"/>
    <property type="evidence" value="ECO:0007669"/>
    <property type="project" value="TreeGrafter"/>
</dbReference>
<dbReference type="OrthoDB" id="9416539at2759"/>
<comment type="similarity">
    <text evidence="2">Belongs to the RAMP family.</text>
</comment>
<dbReference type="GO" id="GO:0015026">
    <property type="term" value="F:coreceptor activity"/>
    <property type="evidence" value="ECO:0007669"/>
    <property type="project" value="InterPro"/>
</dbReference>
<dbReference type="GO" id="GO:0001525">
    <property type="term" value="P:angiogenesis"/>
    <property type="evidence" value="ECO:0007669"/>
    <property type="project" value="TreeGrafter"/>
</dbReference>
<evidence type="ECO:0000256" key="1">
    <source>
        <dbReference type="ARBA" id="ARBA00004251"/>
    </source>
</evidence>
<dbReference type="GO" id="GO:0005886">
    <property type="term" value="C:plasma membrane"/>
    <property type="evidence" value="ECO:0007669"/>
    <property type="project" value="UniProtKB-SubCell"/>
</dbReference>
<comment type="subcellular location">
    <subcellularLocation>
        <location evidence="1">Cell membrane</location>
        <topology evidence="1">Single-pass type I membrane protein</topology>
    </subcellularLocation>
</comment>
<evidence type="ECO:0000313" key="14">
    <source>
        <dbReference type="Proteomes" id="UP000297703"/>
    </source>
</evidence>
<dbReference type="EMBL" id="QXTE01000039">
    <property type="protein sequence ID" value="TFK10668.1"/>
    <property type="molecule type" value="Genomic_DNA"/>
</dbReference>
<keyword evidence="7" id="KW-1133">Transmembrane helix</keyword>
<dbReference type="InterPro" id="IPR038126">
    <property type="entry name" value="RAMP_sf"/>
</dbReference>
<dbReference type="GO" id="GO:0031623">
    <property type="term" value="P:receptor internalization"/>
    <property type="evidence" value="ECO:0007669"/>
    <property type="project" value="TreeGrafter"/>
</dbReference>
<evidence type="ECO:0000256" key="3">
    <source>
        <dbReference type="ARBA" id="ARBA00022448"/>
    </source>
</evidence>
<dbReference type="GO" id="GO:0006886">
    <property type="term" value="P:intracellular protein transport"/>
    <property type="evidence" value="ECO:0007669"/>
    <property type="project" value="InterPro"/>
</dbReference>
<keyword evidence="4" id="KW-1003">Cell membrane</keyword>
<organism evidence="13 14">
    <name type="scientific">Platysternon megacephalum</name>
    <name type="common">big-headed turtle</name>
    <dbReference type="NCBI Taxonomy" id="55544"/>
    <lineage>
        <taxon>Eukaryota</taxon>
        <taxon>Metazoa</taxon>
        <taxon>Chordata</taxon>
        <taxon>Craniata</taxon>
        <taxon>Vertebrata</taxon>
        <taxon>Euteleostomi</taxon>
        <taxon>Archelosauria</taxon>
        <taxon>Testudinata</taxon>
        <taxon>Testudines</taxon>
        <taxon>Cryptodira</taxon>
        <taxon>Durocryptodira</taxon>
        <taxon>Testudinoidea</taxon>
        <taxon>Platysternidae</taxon>
        <taxon>Platysternon</taxon>
    </lineage>
</organism>